<evidence type="ECO:0000313" key="2">
    <source>
        <dbReference type="EMBL" id="UJQ86856.1"/>
    </source>
</evidence>
<dbReference type="RefSeq" id="YP_010678249.1">
    <property type="nucleotide sequence ID" value="NC_071032.1"/>
</dbReference>
<accession>A0AA49BN56</accession>
<dbReference type="Proteomes" id="UP001200740">
    <property type="component" value="Segment"/>
</dbReference>
<sequence>MAEYVVDVVAPVLFFLGVAAWFLIIVGSCGAVALVYWLRELWRKR</sequence>
<feature type="transmembrane region" description="Helical" evidence="1">
    <location>
        <begin position="12"/>
        <end position="38"/>
    </location>
</feature>
<name>A0AA49BN56_9CAUD</name>
<dbReference type="EMBL" id="OL455896">
    <property type="protein sequence ID" value="UJQ86856.1"/>
    <property type="molecule type" value="Genomic_DNA"/>
</dbReference>
<dbReference type="KEGG" id="vg:77954642"/>
<keyword evidence="3" id="KW-1185">Reference proteome</keyword>
<proteinExistence type="predicted"/>
<keyword evidence="1" id="KW-0472">Membrane</keyword>
<reference evidence="2" key="1">
    <citation type="submission" date="2021-11" db="EMBL/GenBank/DDBJ databases">
        <authorList>
            <person name="Furlong K.P."/>
            <person name="Elkbouli M."/>
            <person name="Barwitzki K."/>
            <person name="Hastings E.M."/>
            <person name="Saal A.P."/>
            <person name="Sandouka T."/>
            <person name="Tran A."/>
            <person name="Tremblay V."/>
            <person name="Williams E.C."/>
            <person name="Giles L.L."/>
            <person name="McCarthy L."/>
            <person name="Wheaton K.A."/>
            <person name="Chan K."/>
            <person name="Rudner A.D."/>
            <person name="Beyer A.R."/>
            <person name="Chong R.A."/>
            <person name="Edgington N.P."/>
            <person name="Freise A.C."/>
            <person name="Garcia Costas A.M."/>
            <person name="Gibb B.P."/>
            <person name="Klyczek K.K."/>
            <person name="Swerdlow S.J."/>
            <person name="Garlena R.A."/>
            <person name="Russell D.A."/>
            <person name="Jacobs-Sera D."/>
            <person name="Hatfull G.F."/>
        </authorList>
    </citation>
    <scope>NUCLEOTIDE SEQUENCE</scope>
</reference>
<dbReference type="GeneID" id="77954642"/>
<evidence type="ECO:0000256" key="1">
    <source>
        <dbReference type="SAM" id="Phobius"/>
    </source>
</evidence>
<organism evidence="2 3">
    <name type="scientific">Arthrobacter phage Reedo</name>
    <dbReference type="NCBI Taxonomy" id="2910755"/>
    <lineage>
        <taxon>Viruses</taxon>
        <taxon>Duplodnaviria</taxon>
        <taxon>Heunggongvirae</taxon>
        <taxon>Uroviricota</taxon>
        <taxon>Caudoviricetes</taxon>
        <taxon>Casidaviridae</taxon>
        <taxon>Manhattanvirus</taxon>
        <taxon>Manhattanvirus reedo</taxon>
    </lineage>
</organism>
<protein>
    <submittedName>
        <fullName evidence="2">Membrane protein</fullName>
    </submittedName>
</protein>
<gene>
    <name evidence="2" type="primary">66</name>
    <name evidence="2" type="ORF">SEA_REEDO_66</name>
</gene>
<evidence type="ECO:0000313" key="3">
    <source>
        <dbReference type="Proteomes" id="UP001200740"/>
    </source>
</evidence>
<keyword evidence="1" id="KW-0812">Transmembrane</keyword>
<keyword evidence="1" id="KW-1133">Transmembrane helix</keyword>